<keyword evidence="1" id="KW-0472">Membrane</keyword>
<organism evidence="4 5">
    <name type="scientific">Lottia gigantea</name>
    <name type="common">Giant owl limpet</name>
    <dbReference type="NCBI Taxonomy" id="225164"/>
    <lineage>
        <taxon>Eukaryota</taxon>
        <taxon>Metazoa</taxon>
        <taxon>Spiralia</taxon>
        <taxon>Lophotrochozoa</taxon>
        <taxon>Mollusca</taxon>
        <taxon>Gastropoda</taxon>
        <taxon>Patellogastropoda</taxon>
        <taxon>Lottioidea</taxon>
        <taxon>Lottiidae</taxon>
        <taxon>Lottia</taxon>
    </lineage>
</organism>
<dbReference type="Pfam" id="PF00024">
    <property type="entry name" value="PAN_1"/>
    <property type="match status" value="1"/>
</dbReference>
<dbReference type="InterPro" id="IPR050801">
    <property type="entry name" value="Ca-Dep_Lectins_ImmuneDev"/>
</dbReference>
<keyword evidence="1" id="KW-1133">Transmembrane helix</keyword>
<dbReference type="PROSITE" id="PS50948">
    <property type="entry name" value="PAN"/>
    <property type="match status" value="1"/>
</dbReference>
<dbReference type="PROSITE" id="PS50041">
    <property type="entry name" value="C_TYPE_LECTIN_2"/>
    <property type="match status" value="1"/>
</dbReference>
<evidence type="ECO:0008006" key="6">
    <source>
        <dbReference type="Google" id="ProtNLM"/>
    </source>
</evidence>
<proteinExistence type="predicted"/>
<evidence type="ECO:0000259" key="2">
    <source>
        <dbReference type="PROSITE" id="PS50041"/>
    </source>
</evidence>
<name>V3ZJF4_LOTGI</name>
<dbReference type="GeneID" id="20240972"/>
<dbReference type="CDD" id="cd00037">
    <property type="entry name" value="CLECT"/>
    <property type="match status" value="1"/>
</dbReference>
<dbReference type="PANTHER" id="PTHR22801:SF63">
    <property type="entry name" value="C-TYPE LECTIN DOMAIN-CONTAINING PROTEIN"/>
    <property type="match status" value="1"/>
</dbReference>
<evidence type="ECO:0000259" key="3">
    <source>
        <dbReference type="PROSITE" id="PS50948"/>
    </source>
</evidence>
<dbReference type="InterPro" id="IPR016187">
    <property type="entry name" value="CTDL_fold"/>
</dbReference>
<sequence>MEKTYFISVVLLFIYFMETINTNTTFLIKKSEFDNRIIRKFVLEQVNNTETVTTCVYRCVRDLNCVSFFYNQNQKRCQTNSVGFITPGDGEEESGTKYYSLYEEGCPADFIRNRNLDLCYKPYIETKDDDFGEARDLCVANSYVLVRGKTTEDYKHISDQLRASTDYASKKFWIDGSDSQVEGVWKFDNGQKMTAFFWAQGEPDNTTSGKDNVYLRKSSNGVYEMSDTQYYLDAYRICQVL</sequence>
<dbReference type="RefSeq" id="XP_009064964.1">
    <property type="nucleotide sequence ID" value="XM_009066716.1"/>
</dbReference>
<keyword evidence="5" id="KW-1185">Reference proteome</keyword>
<evidence type="ECO:0000256" key="1">
    <source>
        <dbReference type="SAM" id="Phobius"/>
    </source>
</evidence>
<dbReference type="OMA" id="IECANNV"/>
<reference evidence="4 5" key="1">
    <citation type="journal article" date="2013" name="Nature">
        <title>Insights into bilaterian evolution from three spiralian genomes.</title>
        <authorList>
            <person name="Simakov O."/>
            <person name="Marletaz F."/>
            <person name="Cho S.J."/>
            <person name="Edsinger-Gonzales E."/>
            <person name="Havlak P."/>
            <person name="Hellsten U."/>
            <person name="Kuo D.H."/>
            <person name="Larsson T."/>
            <person name="Lv J."/>
            <person name="Arendt D."/>
            <person name="Savage R."/>
            <person name="Osoegawa K."/>
            <person name="de Jong P."/>
            <person name="Grimwood J."/>
            <person name="Chapman J.A."/>
            <person name="Shapiro H."/>
            <person name="Aerts A."/>
            <person name="Otillar R.P."/>
            <person name="Terry A.Y."/>
            <person name="Boore J.L."/>
            <person name="Grigoriev I.V."/>
            <person name="Lindberg D.R."/>
            <person name="Seaver E.C."/>
            <person name="Weisblat D.A."/>
            <person name="Putnam N.H."/>
            <person name="Rokhsar D.S."/>
        </authorList>
    </citation>
    <scope>NUCLEOTIDE SEQUENCE [LARGE SCALE GENOMIC DNA]</scope>
</reference>
<dbReference type="EMBL" id="KB203534">
    <property type="protein sequence ID" value="ESO84357.1"/>
    <property type="molecule type" value="Genomic_DNA"/>
</dbReference>
<dbReference type="AlphaFoldDB" id="V3ZJF4"/>
<evidence type="ECO:0000313" key="5">
    <source>
        <dbReference type="Proteomes" id="UP000030746"/>
    </source>
</evidence>
<evidence type="ECO:0000313" key="4">
    <source>
        <dbReference type="EMBL" id="ESO84357.1"/>
    </source>
</evidence>
<feature type="domain" description="C-type lectin" evidence="2">
    <location>
        <begin position="119"/>
        <end position="239"/>
    </location>
</feature>
<keyword evidence="1" id="KW-0812">Transmembrane</keyword>
<dbReference type="PANTHER" id="PTHR22801">
    <property type="entry name" value="LITHOSTATHINE"/>
    <property type="match status" value="1"/>
</dbReference>
<feature type="transmembrane region" description="Helical" evidence="1">
    <location>
        <begin position="6"/>
        <end position="28"/>
    </location>
</feature>
<feature type="domain" description="Apple" evidence="3">
    <location>
        <begin position="31"/>
        <end position="106"/>
    </location>
</feature>
<accession>V3ZJF4</accession>
<dbReference type="OrthoDB" id="6068836at2759"/>
<dbReference type="InterPro" id="IPR001304">
    <property type="entry name" value="C-type_lectin-like"/>
</dbReference>
<dbReference type="InterPro" id="IPR003609">
    <property type="entry name" value="Pan_app"/>
</dbReference>
<dbReference type="SUPFAM" id="SSF56436">
    <property type="entry name" value="C-type lectin-like"/>
    <property type="match status" value="1"/>
</dbReference>
<dbReference type="KEGG" id="lgi:LOTGIDRAFT_168802"/>
<dbReference type="CTD" id="20240972"/>
<dbReference type="Gene3D" id="3.10.100.10">
    <property type="entry name" value="Mannose-Binding Protein A, subunit A"/>
    <property type="match status" value="1"/>
</dbReference>
<dbReference type="HOGENOM" id="CLU_1130181_0_0_1"/>
<dbReference type="InterPro" id="IPR016186">
    <property type="entry name" value="C-type_lectin-like/link_sf"/>
</dbReference>
<dbReference type="Proteomes" id="UP000030746">
    <property type="component" value="Unassembled WGS sequence"/>
</dbReference>
<dbReference type="SMART" id="SM00034">
    <property type="entry name" value="CLECT"/>
    <property type="match status" value="1"/>
</dbReference>
<protein>
    <recommendedName>
        <fullName evidence="6">C-type lectin domain-containing protein</fullName>
    </recommendedName>
</protein>
<gene>
    <name evidence="4" type="ORF">LOTGIDRAFT_168802</name>
</gene>
<dbReference type="Pfam" id="PF00059">
    <property type="entry name" value="Lectin_C"/>
    <property type="match status" value="1"/>
</dbReference>
<dbReference type="SUPFAM" id="SSF57414">
    <property type="entry name" value="Hairpin loop containing domain-like"/>
    <property type="match status" value="1"/>
</dbReference>